<comment type="caution">
    <text evidence="5">The sequence shown here is derived from an EMBL/GenBank/DDBJ whole genome shotgun (WGS) entry which is preliminary data.</text>
</comment>
<keyword evidence="4" id="KW-0472">Membrane</keyword>
<evidence type="ECO:0000256" key="4">
    <source>
        <dbReference type="SAM" id="Phobius"/>
    </source>
</evidence>
<dbReference type="PANTHER" id="PTHR12650:SF36">
    <property type="entry name" value="40S RIBOSOMAL PROTEIN S30"/>
    <property type="match status" value="1"/>
</dbReference>
<gene>
    <name evidence="5" type="ORF">RJ639_014459</name>
</gene>
<dbReference type="GO" id="GO:0006412">
    <property type="term" value="P:translation"/>
    <property type="evidence" value="ECO:0007669"/>
    <property type="project" value="InterPro"/>
</dbReference>
<keyword evidence="2" id="KW-0687">Ribonucleoprotein</keyword>
<dbReference type="GO" id="GO:0022627">
    <property type="term" value="C:cytosolic small ribosomal subunit"/>
    <property type="evidence" value="ECO:0007669"/>
    <property type="project" value="TreeGrafter"/>
</dbReference>
<reference evidence="5" key="1">
    <citation type="submission" date="2022-12" db="EMBL/GenBank/DDBJ databases">
        <title>Draft genome assemblies for two species of Escallonia (Escalloniales).</title>
        <authorList>
            <person name="Chanderbali A."/>
            <person name="Dervinis C."/>
            <person name="Anghel I."/>
            <person name="Soltis D."/>
            <person name="Soltis P."/>
            <person name="Zapata F."/>
        </authorList>
    </citation>
    <scope>NUCLEOTIDE SEQUENCE</scope>
    <source>
        <strain evidence="5">UCBG64.0493</strain>
        <tissue evidence="5">Leaf</tissue>
    </source>
</reference>
<keyword evidence="4" id="KW-0812">Transmembrane</keyword>
<dbReference type="InterPro" id="IPR006846">
    <property type="entry name" value="Ribosomal_eS30"/>
</dbReference>
<dbReference type="EMBL" id="JAVXUP010001657">
    <property type="protein sequence ID" value="KAK3009318.1"/>
    <property type="molecule type" value="Genomic_DNA"/>
</dbReference>
<evidence type="ECO:0000256" key="2">
    <source>
        <dbReference type="ARBA" id="ARBA00023274"/>
    </source>
</evidence>
<dbReference type="PANTHER" id="PTHR12650">
    <property type="entry name" value="40S RIBOSOMAL PROTEIN S30/UBIQUITIN-LIKE PROTEIN FUBI"/>
    <property type="match status" value="1"/>
</dbReference>
<dbReference type="Pfam" id="PF04758">
    <property type="entry name" value="Ribosomal_S30"/>
    <property type="match status" value="1"/>
</dbReference>
<evidence type="ECO:0008006" key="7">
    <source>
        <dbReference type="Google" id="ProtNLM"/>
    </source>
</evidence>
<evidence type="ECO:0000256" key="3">
    <source>
        <dbReference type="SAM" id="MobiDB-lite"/>
    </source>
</evidence>
<evidence type="ECO:0000256" key="1">
    <source>
        <dbReference type="ARBA" id="ARBA00022980"/>
    </source>
</evidence>
<feature type="region of interest" description="Disordered" evidence="3">
    <location>
        <begin position="1"/>
        <end position="37"/>
    </location>
</feature>
<keyword evidence="4" id="KW-1133">Transmembrane helix</keyword>
<organism evidence="5 6">
    <name type="scientific">Escallonia herrerae</name>
    <dbReference type="NCBI Taxonomy" id="1293975"/>
    <lineage>
        <taxon>Eukaryota</taxon>
        <taxon>Viridiplantae</taxon>
        <taxon>Streptophyta</taxon>
        <taxon>Embryophyta</taxon>
        <taxon>Tracheophyta</taxon>
        <taxon>Spermatophyta</taxon>
        <taxon>Magnoliopsida</taxon>
        <taxon>eudicotyledons</taxon>
        <taxon>Gunneridae</taxon>
        <taxon>Pentapetalae</taxon>
        <taxon>asterids</taxon>
        <taxon>campanulids</taxon>
        <taxon>Escalloniales</taxon>
        <taxon>Escalloniaceae</taxon>
        <taxon>Escallonia</taxon>
    </lineage>
</organism>
<dbReference type="Proteomes" id="UP001188597">
    <property type="component" value="Unassembled WGS sequence"/>
</dbReference>
<keyword evidence="6" id="KW-1185">Reference proteome</keyword>
<accession>A0AA88VL79</accession>
<evidence type="ECO:0000313" key="5">
    <source>
        <dbReference type="EMBL" id="KAK3009318.1"/>
    </source>
</evidence>
<evidence type="ECO:0000313" key="6">
    <source>
        <dbReference type="Proteomes" id="UP001188597"/>
    </source>
</evidence>
<name>A0AA88VL79_9ASTE</name>
<feature type="compositionally biased region" description="Basic residues" evidence="3">
    <location>
        <begin position="25"/>
        <end position="37"/>
    </location>
</feature>
<proteinExistence type="predicted"/>
<protein>
    <recommendedName>
        <fullName evidence="7">40S ribosomal protein S30</fullName>
    </recommendedName>
</protein>
<feature type="transmembrane region" description="Helical" evidence="4">
    <location>
        <begin position="83"/>
        <end position="105"/>
    </location>
</feature>
<keyword evidence="1" id="KW-0689">Ribosomal protein</keyword>
<dbReference type="AlphaFoldDB" id="A0AA88VL79"/>
<dbReference type="GO" id="GO:0003735">
    <property type="term" value="F:structural constituent of ribosome"/>
    <property type="evidence" value="ECO:0007669"/>
    <property type="project" value="InterPro"/>
</dbReference>
<sequence length="161" mass="17495">MGKVHGSLARAGKVRGQTPKVAKQDKKKKPRGRAHKRMQYNRRFVTAASLSKITGVGCCLFQSQLRITFGTIMTEFMASKTLYLGLVIMLISSSAFAFKMIVIGFEMPAAISIASISSSSTSTSTPSSRIRGMNIGGKEGVGNLTYLPLRFWNRAIVPTTT</sequence>